<evidence type="ECO:0000256" key="2">
    <source>
        <dbReference type="SAM" id="Phobius"/>
    </source>
</evidence>
<evidence type="ECO:0000313" key="5">
    <source>
        <dbReference type="Proteomes" id="UP000296822"/>
    </source>
</evidence>
<evidence type="ECO:0000256" key="1">
    <source>
        <dbReference type="SAM" id="MobiDB-lite"/>
    </source>
</evidence>
<sequence>MAAGSKMRRLFVTTAVLCAVCGLVLAASAMPMVASESPASDFLDGDSGERTAEGMDTAVAQDEHAAEGAEIGGQNSLDSDIPGGALVERTVDSENPVVEGALYGLAALLSALDGDSSAGNDGSVDEAGFGDAEEGSTDESSLDNERGDDGGTDDEPADESTADADGGDDGGTDDELADESTADADNGGDDSSLEDAIPGLSDGVVLGGLIVGGLLLIAYVFATRSNPIATLLSIPGRLVSVALSAVVACSQALERAIRALGRLRSVAELPGLVMATLVHVFHTAGKRVRNTGSSLFGGGVDDSAPDEEEYASARQRIRQAFESVIDASRMPRGRVATATPTDVARSARDAGAPDDPVETITHTFRDVEYGDRDPEAHLERTTTAHNQLRSALEATPDEDGADDRGADTDE</sequence>
<dbReference type="KEGG" id="nbg:DV706_04555"/>
<keyword evidence="2" id="KW-1133">Transmembrane helix</keyword>
<dbReference type="EMBL" id="CP031305">
    <property type="protein sequence ID" value="QCC53822.1"/>
    <property type="molecule type" value="Genomic_DNA"/>
</dbReference>
<dbReference type="Proteomes" id="UP000296822">
    <property type="component" value="Chromosome"/>
</dbReference>
<organism evidence="4 5">
    <name type="scientific">Natronorubrum bangense</name>
    <dbReference type="NCBI Taxonomy" id="61858"/>
    <lineage>
        <taxon>Archaea</taxon>
        <taxon>Methanobacteriati</taxon>
        <taxon>Methanobacteriota</taxon>
        <taxon>Stenosarchaea group</taxon>
        <taxon>Halobacteria</taxon>
        <taxon>Halobacteriales</taxon>
        <taxon>Natrialbaceae</taxon>
        <taxon>Natronorubrum</taxon>
    </lineage>
</organism>
<feature type="domain" description="Protein-glutamine gamma-glutamyltransferase-like C-terminal" evidence="3">
    <location>
        <begin position="333"/>
        <end position="376"/>
    </location>
</feature>
<name>A0A4D6HL46_9EURY</name>
<evidence type="ECO:0000313" key="4">
    <source>
        <dbReference type="EMBL" id="QCC53822.1"/>
    </source>
</evidence>
<dbReference type="Pfam" id="PF13559">
    <property type="entry name" value="DUF4129"/>
    <property type="match status" value="1"/>
</dbReference>
<feature type="compositionally biased region" description="Acidic residues" evidence="1">
    <location>
        <begin position="131"/>
        <end position="142"/>
    </location>
</feature>
<protein>
    <recommendedName>
        <fullName evidence="3">Protein-glutamine gamma-glutamyltransferase-like C-terminal domain-containing protein</fullName>
    </recommendedName>
</protein>
<keyword evidence="2" id="KW-0812">Transmembrane</keyword>
<dbReference type="AlphaFoldDB" id="A0A4D6HL46"/>
<keyword evidence="2" id="KW-0472">Membrane</keyword>
<proteinExistence type="predicted"/>
<feature type="compositionally biased region" description="Basic and acidic residues" evidence="1">
    <location>
        <begin position="363"/>
        <end position="382"/>
    </location>
</feature>
<feature type="compositionally biased region" description="Acidic residues" evidence="1">
    <location>
        <begin position="150"/>
        <end position="193"/>
    </location>
</feature>
<feature type="region of interest" description="Disordered" evidence="1">
    <location>
        <begin position="331"/>
        <end position="410"/>
    </location>
</feature>
<reference evidence="4 5" key="1">
    <citation type="journal article" date="2019" name="Nat. Commun.">
        <title>A new type of DNA phosphorothioation-based antiviral system in archaea.</title>
        <authorList>
            <person name="Xiong L."/>
            <person name="Liu S."/>
            <person name="Chen S."/>
            <person name="Xiao Y."/>
            <person name="Zhu B."/>
            <person name="Gao Y."/>
            <person name="Zhang Y."/>
            <person name="Chen B."/>
            <person name="Luo J."/>
            <person name="Deng Z."/>
            <person name="Chen X."/>
            <person name="Wang L."/>
            <person name="Chen S."/>
        </authorList>
    </citation>
    <scope>NUCLEOTIDE SEQUENCE [LARGE SCALE GENOMIC DNA]</scope>
    <source>
        <strain evidence="4 5">JCM 10635</strain>
    </source>
</reference>
<gene>
    <name evidence="4" type="ORF">DV706_04555</name>
</gene>
<dbReference type="InterPro" id="IPR025403">
    <property type="entry name" value="TgpA-like_C"/>
</dbReference>
<feature type="transmembrane region" description="Helical" evidence="2">
    <location>
        <begin position="203"/>
        <end position="222"/>
    </location>
</feature>
<feature type="region of interest" description="Disordered" evidence="1">
    <location>
        <begin position="116"/>
        <end position="195"/>
    </location>
</feature>
<accession>A0A4D6HL46</accession>
<evidence type="ECO:0000259" key="3">
    <source>
        <dbReference type="Pfam" id="PF13559"/>
    </source>
</evidence>